<feature type="repeat" description="ANK" evidence="1">
    <location>
        <begin position="385"/>
        <end position="417"/>
    </location>
</feature>
<dbReference type="Gene3D" id="1.25.40.20">
    <property type="entry name" value="Ankyrin repeat-containing domain"/>
    <property type="match status" value="2"/>
</dbReference>
<organism evidence="3 4">
    <name type="scientific">Blattamonas nauphoetae</name>
    <dbReference type="NCBI Taxonomy" id="2049346"/>
    <lineage>
        <taxon>Eukaryota</taxon>
        <taxon>Metamonada</taxon>
        <taxon>Preaxostyla</taxon>
        <taxon>Oxymonadida</taxon>
        <taxon>Blattamonas</taxon>
    </lineage>
</organism>
<dbReference type="PANTHER" id="PTHR12732">
    <property type="entry name" value="UNCHARACTERIZED PROTEASOME COMPONENT REGION PCI-CONTAINING"/>
    <property type="match status" value="1"/>
</dbReference>
<dbReference type="Pfam" id="PF12796">
    <property type="entry name" value="Ank_2"/>
    <property type="match status" value="1"/>
</dbReference>
<proteinExistence type="predicted"/>
<dbReference type="InterPro" id="IPR002110">
    <property type="entry name" value="Ankyrin_rpt"/>
</dbReference>
<keyword evidence="1" id="KW-0040">ANK repeat</keyword>
<dbReference type="SUPFAM" id="SSF48403">
    <property type="entry name" value="Ankyrin repeat"/>
    <property type="match status" value="1"/>
</dbReference>
<feature type="compositionally biased region" description="Basic residues" evidence="2">
    <location>
        <begin position="498"/>
        <end position="507"/>
    </location>
</feature>
<dbReference type="SMART" id="SM00248">
    <property type="entry name" value="ANK"/>
    <property type="match status" value="5"/>
</dbReference>
<dbReference type="PROSITE" id="PS50088">
    <property type="entry name" value="ANK_REPEAT"/>
    <property type="match status" value="3"/>
</dbReference>
<evidence type="ECO:0000313" key="4">
    <source>
        <dbReference type="Proteomes" id="UP001281761"/>
    </source>
</evidence>
<dbReference type="InterPro" id="IPR036770">
    <property type="entry name" value="Ankyrin_rpt-contain_sf"/>
</dbReference>
<dbReference type="PANTHER" id="PTHR12732:SF0">
    <property type="entry name" value="PCI DOMAIN-CONTAINING PROTEIN 2"/>
    <property type="match status" value="1"/>
</dbReference>
<feature type="repeat" description="ANK" evidence="1">
    <location>
        <begin position="418"/>
        <end position="450"/>
    </location>
</feature>
<keyword evidence="4" id="KW-1185">Reference proteome</keyword>
<dbReference type="SMART" id="SM00753">
    <property type="entry name" value="PAM"/>
    <property type="match status" value="1"/>
</dbReference>
<name>A0ABQ9Y1T9_9EUKA</name>
<evidence type="ECO:0000256" key="2">
    <source>
        <dbReference type="SAM" id="MobiDB-lite"/>
    </source>
</evidence>
<feature type="region of interest" description="Disordered" evidence="2">
    <location>
        <begin position="484"/>
        <end position="507"/>
    </location>
</feature>
<comment type="caution">
    <text evidence="3">The sequence shown here is derived from an EMBL/GenBank/DDBJ whole genome shotgun (WGS) entry which is preliminary data.</text>
</comment>
<dbReference type="EMBL" id="JARBJD010000044">
    <property type="protein sequence ID" value="KAK2957708.1"/>
    <property type="molecule type" value="Genomic_DNA"/>
</dbReference>
<reference evidence="3 4" key="1">
    <citation type="journal article" date="2022" name="bioRxiv">
        <title>Genomics of Preaxostyla Flagellates Illuminates Evolutionary Transitions and the Path Towards Mitochondrial Loss.</title>
        <authorList>
            <person name="Novak L.V.F."/>
            <person name="Treitli S.C."/>
            <person name="Pyrih J."/>
            <person name="Halakuc P."/>
            <person name="Pipaliya S.V."/>
            <person name="Vacek V."/>
            <person name="Brzon O."/>
            <person name="Soukal P."/>
            <person name="Eme L."/>
            <person name="Dacks J.B."/>
            <person name="Karnkowska A."/>
            <person name="Elias M."/>
            <person name="Hampl V."/>
        </authorList>
    </citation>
    <scope>NUCLEOTIDE SEQUENCE [LARGE SCALE GENOMIC DNA]</scope>
    <source>
        <strain evidence="3">NAU3</strain>
        <tissue evidence="3">Gut</tissue>
    </source>
</reference>
<evidence type="ECO:0000256" key="1">
    <source>
        <dbReference type="PROSITE-ProRule" id="PRU00023"/>
    </source>
</evidence>
<gene>
    <name evidence="3" type="ORF">BLNAU_7363</name>
</gene>
<dbReference type="PROSITE" id="PS50297">
    <property type="entry name" value="ANK_REP_REGION"/>
    <property type="match status" value="3"/>
</dbReference>
<dbReference type="Pfam" id="PF13606">
    <property type="entry name" value="Ank_3"/>
    <property type="match status" value="1"/>
</dbReference>
<dbReference type="InterPro" id="IPR045114">
    <property type="entry name" value="Csn12-like"/>
</dbReference>
<protein>
    <recommendedName>
        <fullName evidence="5">Ankyrin repeat protein</fullName>
    </recommendedName>
</protein>
<accession>A0ABQ9Y1T9</accession>
<evidence type="ECO:0008006" key="5">
    <source>
        <dbReference type="Google" id="ProtNLM"/>
    </source>
</evidence>
<sequence length="507" mass="57974">MWLQRMTPEAISSQMSRYSSDNVISSLLEHLLRRNIALFNQRFDEAFLEQFSIVKELMNQTFEWATSLWMFLLTDLRKLGTIADHIRSTKNLPAQHQIDIARFLATNAFAHFSRGDKDKPVGSTRRRALLHIVNTTFHICSKINNIEIFRNLIKATENTGFPPIKDFPLDRQITYYYYRGRFALFNGDLIKAEKDLRFAFQSIGCVTENNGVGHKNTRLILLSLIPVSILHFRLPSEQLLQKHSLFWFKDIRRCLIIGDVLGMMRAIDAHRDFFIHIGDSTIDQCEQPFIFVQMEVIVKSLTTCERPPPKTVRGKHNTLLIRAALEQDLVECENLIANFQADINETGANDMNCLHVACEKRDMAMIKFFLERGIDVNAREMEESGGNTPLLITVKQGNLDACRLLLNNGANLDIADANGATPLHIAAMKGDVEMVKSLLEFGANVERVDAGGKTAWYWASSLHHDEIKELLPEQKYNWLKYQESIMPPMPKPKEDPKKGKKGKKGKK</sequence>
<evidence type="ECO:0000313" key="3">
    <source>
        <dbReference type="EMBL" id="KAK2957708.1"/>
    </source>
</evidence>
<dbReference type="Proteomes" id="UP001281761">
    <property type="component" value="Unassembled WGS sequence"/>
</dbReference>
<feature type="repeat" description="ANK" evidence="1">
    <location>
        <begin position="349"/>
        <end position="381"/>
    </location>
</feature>